<keyword evidence="1" id="KW-0732">Signal</keyword>
<protein>
    <submittedName>
        <fullName evidence="2">Uncharacterized protein</fullName>
    </submittedName>
</protein>
<reference evidence="2 3" key="1">
    <citation type="submission" date="2024-11" db="EMBL/GenBank/DDBJ databases">
        <authorList>
            <person name="Heng Y.C."/>
            <person name="Lim A.C.H."/>
            <person name="Lee J.K.Y."/>
            <person name="Kittelmann S."/>
        </authorList>
    </citation>
    <scope>NUCLEOTIDE SEQUENCE [LARGE SCALE GENOMIC DNA]</scope>
    <source>
        <strain evidence="2 3">WILCCON 0202</strain>
    </source>
</reference>
<evidence type="ECO:0000256" key="1">
    <source>
        <dbReference type="SAM" id="SignalP"/>
    </source>
</evidence>
<sequence length="197" mass="21545">MKNLKFKVISSLISAALIIPMAVHAQGTSATAGKLGDGLIKQQQHLQLVQERQQFKANMLQKKDTIKKNHETIQGLRKTVSDKRATVKTDINNIKQSKKQLTSDDLSKIDAQRKLIQNDVSAIQATNGTIEQAFTQFKSDVQSKKFDAATSDLDKVISIQNTRISELTKLNADLDSLLNLLQSASANSSNQSTPAGA</sequence>
<keyword evidence="3" id="KW-1185">Reference proteome</keyword>
<name>A0ABW8TM59_9CLOT</name>
<dbReference type="Proteomes" id="UP001623661">
    <property type="component" value="Unassembled WGS sequence"/>
</dbReference>
<feature type="chain" id="PRO_5045066327" evidence="1">
    <location>
        <begin position="26"/>
        <end position="197"/>
    </location>
</feature>
<organism evidence="2 3">
    <name type="scientific">Candidatus Clostridium radicumherbarum</name>
    <dbReference type="NCBI Taxonomy" id="3381662"/>
    <lineage>
        <taxon>Bacteria</taxon>
        <taxon>Bacillati</taxon>
        <taxon>Bacillota</taxon>
        <taxon>Clostridia</taxon>
        <taxon>Eubacteriales</taxon>
        <taxon>Clostridiaceae</taxon>
        <taxon>Clostridium</taxon>
    </lineage>
</organism>
<proteinExistence type="predicted"/>
<feature type="signal peptide" evidence="1">
    <location>
        <begin position="1"/>
        <end position="25"/>
    </location>
</feature>
<dbReference type="EMBL" id="JBJHZY010000001">
    <property type="protein sequence ID" value="MFL0266769.1"/>
    <property type="molecule type" value="Genomic_DNA"/>
</dbReference>
<comment type="caution">
    <text evidence="2">The sequence shown here is derived from an EMBL/GenBank/DDBJ whole genome shotgun (WGS) entry which is preliminary data.</text>
</comment>
<evidence type="ECO:0000313" key="2">
    <source>
        <dbReference type="EMBL" id="MFL0266769.1"/>
    </source>
</evidence>
<evidence type="ECO:0000313" key="3">
    <source>
        <dbReference type="Proteomes" id="UP001623661"/>
    </source>
</evidence>
<dbReference type="RefSeq" id="WP_406763394.1">
    <property type="nucleotide sequence ID" value="NZ_JBJHZY010000001.1"/>
</dbReference>
<gene>
    <name evidence="2" type="ORF">ACJDUH_01550</name>
</gene>
<accession>A0ABW8TM59</accession>